<protein>
    <submittedName>
        <fullName evidence="3">Phosphatase PAP2 family protein</fullName>
    </submittedName>
</protein>
<gene>
    <name evidence="3" type="ORF">KK083_02190</name>
</gene>
<keyword evidence="1" id="KW-0472">Membrane</keyword>
<feature type="transmembrane region" description="Helical" evidence="1">
    <location>
        <begin position="216"/>
        <end position="236"/>
    </location>
</feature>
<dbReference type="InterPro" id="IPR000326">
    <property type="entry name" value="PAP2/HPO"/>
</dbReference>
<dbReference type="InterPro" id="IPR036938">
    <property type="entry name" value="PAP2/HPO_sf"/>
</dbReference>
<dbReference type="PANTHER" id="PTHR14969:SF13">
    <property type="entry name" value="AT30094P"/>
    <property type="match status" value="1"/>
</dbReference>
<reference evidence="3 4" key="1">
    <citation type="submission" date="2021-05" db="EMBL/GenBank/DDBJ databases">
        <title>A Polyphasic approach of four new species of the genus Ohtaekwangia: Ohtaekwangia histidinii sp. nov., Ohtaekwangia cretensis sp. nov., Ohtaekwangia indiensis sp. nov., Ohtaekwangia reichenbachii sp. nov. from diverse environment.</title>
        <authorList>
            <person name="Octaviana S."/>
        </authorList>
    </citation>
    <scope>NUCLEOTIDE SEQUENCE [LARGE SCALE GENOMIC DNA]</scope>
    <source>
        <strain evidence="3 4">PWU4</strain>
    </source>
</reference>
<evidence type="ECO:0000313" key="3">
    <source>
        <dbReference type="EMBL" id="MBT1695668.1"/>
    </source>
</evidence>
<keyword evidence="1" id="KW-1133">Transmembrane helix</keyword>
<dbReference type="SMART" id="SM00014">
    <property type="entry name" value="acidPPc"/>
    <property type="match status" value="1"/>
</dbReference>
<evidence type="ECO:0000313" key="4">
    <source>
        <dbReference type="Proteomes" id="UP001319200"/>
    </source>
</evidence>
<dbReference type="CDD" id="cd03392">
    <property type="entry name" value="PAP2_like_2"/>
    <property type="match status" value="1"/>
</dbReference>
<feature type="transmembrane region" description="Helical" evidence="1">
    <location>
        <begin position="152"/>
        <end position="174"/>
    </location>
</feature>
<evidence type="ECO:0000259" key="2">
    <source>
        <dbReference type="SMART" id="SM00014"/>
    </source>
</evidence>
<feature type="domain" description="Phosphatidic acid phosphatase type 2/haloperoxidase" evidence="2">
    <location>
        <begin position="114"/>
        <end position="227"/>
    </location>
</feature>
<keyword evidence="1" id="KW-0812">Transmembrane</keyword>
<dbReference type="EMBL" id="JAHESF010000002">
    <property type="protein sequence ID" value="MBT1695668.1"/>
    <property type="molecule type" value="Genomic_DNA"/>
</dbReference>
<dbReference type="Pfam" id="PF01569">
    <property type="entry name" value="PAP2"/>
    <property type="match status" value="1"/>
</dbReference>
<dbReference type="SUPFAM" id="SSF48317">
    <property type="entry name" value="Acid phosphatase/Vanadium-dependent haloperoxidase"/>
    <property type="match status" value="1"/>
</dbReference>
<dbReference type="AlphaFoldDB" id="A0AAP2DHV0"/>
<dbReference type="Proteomes" id="UP001319200">
    <property type="component" value="Unassembled WGS sequence"/>
</dbReference>
<keyword evidence="4" id="KW-1185">Reference proteome</keyword>
<feature type="transmembrane region" description="Helical" evidence="1">
    <location>
        <begin position="114"/>
        <end position="132"/>
    </location>
</feature>
<name>A0AAP2DHV0_9BACT</name>
<organism evidence="3 4">
    <name type="scientific">Chryseosolibacter histidini</name>
    <dbReference type="NCBI Taxonomy" id="2782349"/>
    <lineage>
        <taxon>Bacteria</taxon>
        <taxon>Pseudomonadati</taxon>
        <taxon>Bacteroidota</taxon>
        <taxon>Cytophagia</taxon>
        <taxon>Cytophagales</taxon>
        <taxon>Chryseotaleaceae</taxon>
        <taxon>Chryseosolibacter</taxon>
    </lineage>
</organism>
<dbReference type="PANTHER" id="PTHR14969">
    <property type="entry name" value="SPHINGOSINE-1-PHOSPHATE PHOSPHOHYDROLASE"/>
    <property type="match status" value="1"/>
</dbReference>
<feature type="transmembrane region" description="Helical" evidence="1">
    <location>
        <begin position="181"/>
        <end position="204"/>
    </location>
</feature>
<dbReference type="RefSeq" id="WP_254160243.1">
    <property type="nucleotide sequence ID" value="NZ_JAHESF010000002.1"/>
</dbReference>
<feature type="transmembrane region" description="Helical" evidence="1">
    <location>
        <begin position="91"/>
        <end position="107"/>
    </location>
</feature>
<comment type="caution">
    <text evidence="3">The sequence shown here is derived from an EMBL/GenBank/DDBJ whole genome shotgun (WGS) entry which is preliminary data.</text>
</comment>
<proteinExistence type="predicted"/>
<feature type="transmembrane region" description="Helical" evidence="1">
    <location>
        <begin position="27"/>
        <end position="48"/>
    </location>
</feature>
<dbReference type="Gene3D" id="1.20.144.10">
    <property type="entry name" value="Phosphatidic acid phosphatase type 2/haloperoxidase"/>
    <property type="match status" value="1"/>
</dbReference>
<sequence length="242" mass="27812">MRKILAAFIRWVRRFIRETLHVQDENLPYYVTIAVAIVLFVIGLNAFVELTDELVENELESFDRSVTAWVVSFRSDSLTPFFRFMTEMGDVIGYIVISVAIAAYFYLRHRSWRFIVQTLLVLLLSTVCNVVLKRFINRARPTAEHLVSVNTLSYPSGHSMSAMAFYGFLIYLCFQMTMHRVVRTLLVIGLVFMILSIGLSRIYLGVHFPSDVAAGYIGGFIWITFCVVIFNVIDLLRGRRAN</sequence>
<accession>A0AAP2DHV0</accession>
<evidence type="ECO:0000256" key="1">
    <source>
        <dbReference type="SAM" id="Phobius"/>
    </source>
</evidence>